<dbReference type="SUPFAM" id="SSF53850">
    <property type="entry name" value="Periplasmic binding protein-like II"/>
    <property type="match status" value="1"/>
</dbReference>
<keyword evidence="3 6" id="KW-0238">DNA-binding</keyword>
<dbReference type="InterPro" id="IPR036388">
    <property type="entry name" value="WH-like_DNA-bd_sf"/>
</dbReference>
<dbReference type="PROSITE" id="PS50931">
    <property type="entry name" value="HTH_LYSR"/>
    <property type="match status" value="1"/>
</dbReference>
<comment type="caution">
    <text evidence="6">The sequence shown here is derived from an EMBL/GenBank/DDBJ whole genome shotgun (WGS) entry which is preliminary data.</text>
</comment>
<evidence type="ECO:0000313" key="6">
    <source>
        <dbReference type="EMBL" id="TDQ38279.1"/>
    </source>
</evidence>
<gene>
    <name evidence="6" type="ORF">EV213_11017</name>
</gene>
<proteinExistence type="inferred from homology"/>
<dbReference type="AlphaFoldDB" id="A0A4R6U1I5"/>
<dbReference type="GO" id="GO:0003700">
    <property type="term" value="F:DNA-binding transcription factor activity"/>
    <property type="evidence" value="ECO:0007669"/>
    <property type="project" value="InterPro"/>
</dbReference>
<evidence type="ECO:0000256" key="1">
    <source>
        <dbReference type="ARBA" id="ARBA00009437"/>
    </source>
</evidence>
<evidence type="ECO:0000256" key="4">
    <source>
        <dbReference type="ARBA" id="ARBA00023163"/>
    </source>
</evidence>
<dbReference type="InterPro" id="IPR000847">
    <property type="entry name" value="LysR_HTH_N"/>
</dbReference>
<sequence>MKVKDADLQCALVHEELGEQSRRRVRPLSSFYLETRISEGNLMALEPIRTFIAVADEKSFTKAAQKLLLSQPSVSLHIKQLEEEFQTTLIDRSQKFVKLTATGEFFYQRAQELVALYDQTIQEIDGLHQRVEGTLAIGASYTIGEYLLPSLLAPFQQAFPGVELRVFIENTSSIAEKVHDRTLTLGFVEGKVTLPQLHVTPILEDEMVLVAPASYSHQLTAPVSPKQLAEWPWVSREPGSGTREVMNRFFDTHKLHSKRVTTISSNYGVKEAVVNGLGVSILSKWVVSKSLKQKELYIVPMIGWPALKRDFCLVEATTERTNAADTFIRYLLEHYSGDK</sequence>
<keyword evidence="2" id="KW-0805">Transcription regulation</keyword>
<dbReference type="PRINTS" id="PR00039">
    <property type="entry name" value="HTHLYSR"/>
</dbReference>
<feature type="domain" description="HTH lysR-type" evidence="5">
    <location>
        <begin position="43"/>
        <end position="100"/>
    </location>
</feature>
<keyword evidence="4" id="KW-0804">Transcription</keyword>
<comment type="similarity">
    <text evidence="1">Belongs to the LysR transcriptional regulatory family.</text>
</comment>
<dbReference type="Proteomes" id="UP000295632">
    <property type="component" value="Unassembled WGS sequence"/>
</dbReference>
<dbReference type="SUPFAM" id="SSF46785">
    <property type="entry name" value="Winged helix' DNA-binding domain"/>
    <property type="match status" value="1"/>
</dbReference>
<dbReference type="PANTHER" id="PTHR30126">
    <property type="entry name" value="HTH-TYPE TRANSCRIPTIONAL REGULATOR"/>
    <property type="match status" value="1"/>
</dbReference>
<protein>
    <submittedName>
        <fullName evidence="6">DNA-binding transcriptional LysR family regulator</fullName>
    </submittedName>
</protein>
<evidence type="ECO:0000256" key="3">
    <source>
        <dbReference type="ARBA" id="ARBA00023125"/>
    </source>
</evidence>
<organism evidence="6 7">
    <name type="scientific">Aureibacillus halotolerans</name>
    <dbReference type="NCBI Taxonomy" id="1508390"/>
    <lineage>
        <taxon>Bacteria</taxon>
        <taxon>Bacillati</taxon>
        <taxon>Bacillota</taxon>
        <taxon>Bacilli</taxon>
        <taxon>Bacillales</taxon>
        <taxon>Bacillaceae</taxon>
        <taxon>Aureibacillus</taxon>
    </lineage>
</organism>
<reference evidence="6 7" key="1">
    <citation type="submission" date="2019-03" db="EMBL/GenBank/DDBJ databases">
        <title>Genomic Encyclopedia of Type Strains, Phase IV (KMG-IV): sequencing the most valuable type-strain genomes for metagenomic binning, comparative biology and taxonomic classification.</title>
        <authorList>
            <person name="Goeker M."/>
        </authorList>
    </citation>
    <scope>NUCLEOTIDE SEQUENCE [LARGE SCALE GENOMIC DNA]</scope>
    <source>
        <strain evidence="6 7">DSM 28697</strain>
    </source>
</reference>
<dbReference type="PANTHER" id="PTHR30126:SF39">
    <property type="entry name" value="HTH-TYPE TRANSCRIPTIONAL REGULATOR CYSL"/>
    <property type="match status" value="1"/>
</dbReference>
<keyword evidence="7" id="KW-1185">Reference proteome</keyword>
<dbReference type="InterPro" id="IPR036390">
    <property type="entry name" value="WH_DNA-bd_sf"/>
</dbReference>
<dbReference type="Gene3D" id="3.40.190.290">
    <property type="match status" value="1"/>
</dbReference>
<evidence type="ECO:0000256" key="2">
    <source>
        <dbReference type="ARBA" id="ARBA00023015"/>
    </source>
</evidence>
<accession>A0A4R6U1I5</accession>
<evidence type="ECO:0000313" key="7">
    <source>
        <dbReference type="Proteomes" id="UP000295632"/>
    </source>
</evidence>
<dbReference type="Pfam" id="PF00126">
    <property type="entry name" value="HTH_1"/>
    <property type="match status" value="1"/>
</dbReference>
<dbReference type="EMBL" id="SNYJ01000010">
    <property type="protein sequence ID" value="TDQ38279.1"/>
    <property type="molecule type" value="Genomic_DNA"/>
</dbReference>
<dbReference type="InterPro" id="IPR005119">
    <property type="entry name" value="LysR_subst-bd"/>
</dbReference>
<dbReference type="FunFam" id="1.10.10.10:FF:000001">
    <property type="entry name" value="LysR family transcriptional regulator"/>
    <property type="match status" value="1"/>
</dbReference>
<evidence type="ECO:0000259" key="5">
    <source>
        <dbReference type="PROSITE" id="PS50931"/>
    </source>
</evidence>
<name>A0A4R6U1I5_9BACI</name>
<dbReference type="GO" id="GO:0000976">
    <property type="term" value="F:transcription cis-regulatory region binding"/>
    <property type="evidence" value="ECO:0007669"/>
    <property type="project" value="TreeGrafter"/>
</dbReference>
<dbReference type="Gene3D" id="1.10.10.10">
    <property type="entry name" value="Winged helix-like DNA-binding domain superfamily/Winged helix DNA-binding domain"/>
    <property type="match status" value="1"/>
</dbReference>
<dbReference type="Pfam" id="PF03466">
    <property type="entry name" value="LysR_substrate"/>
    <property type="match status" value="1"/>
</dbReference>
<dbReference type="CDD" id="cd08420">
    <property type="entry name" value="PBP2_CysL_like"/>
    <property type="match status" value="1"/>
</dbReference>